<sequence>MTWDIEYTDEFGEWWESLSAEEQESVAVSVQLLEERGPSLGFPHSSGVNGSRHSHMRELRTQHEGRPYRTLYAFDPRRSAILLIGGDKTGDDRWYDINVPLSDRLYDEHLEQLRKEGLIDG</sequence>
<evidence type="ECO:0000256" key="1">
    <source>
        <dbReference type="SAM" id="MobiDB-lite"/>
    </source>
</evidence>
<accession>A0A2G5FV20</accession>
<dbReference type="EMBL" id="NIQU01000001">
    <property type="protein sequence ID" value="PIA71712.1"/>
    <property type="molecule type" value="Genomic_DNA"/>
</dbReference>
<proteinExistence type="predicted"/>
<dbReference type="Pfam" id="PF05973">
    <property type="entry name" value="Gp49"/>
    <property type="match status" value="1"/>
</dbReference>
<organism evidence="2 3">
    <name type="scientific">Pseudomonas sediminis</name>
    <dbReference type="NCBI Taxonomy" id="1691904"/>
    <lineage>
        <taxon>Bacteria</taxon>
        <taxon>Pseudomonadati</taxon>
        <taxon>Pseudomonadota</taxon>
        <taxon>Gammaproteobacteria</taxon>
        <taxon>Pseudomonadales</taxon>
        <taxon>Pseudomonadaceae</taxon>
        <taxon>Pseudomonas</taxon>
    </lineage>
</organism>
<gene>
    <name evidence="2" type="ORF">CDO35_01610</name>
</gene>
<protein>
    <submittedName>
        <fullName evidence="2">Addiction module toxin RelE</fullName>
    </submittedName>
</protein>
<comment type="caution">
    <text evidence="2">The sequence shown here is derived from an EMBL/GenBank/DDBJ whole genome shotgun (WGS) entry which is preliminary data.</text>
</comment>
<reference evidence="3" key="1">
    <citation type="submission" date="2017-06" db="EMBL/GenBank/DDBJ databases">
        <authorList>
            <person name="Rastogi G."/>
            <person name="Vaishampayan P."/>
            <person name="Seuylemezian A."/>
        </authorList>
    </citation>
    <scope>NUCLEOTIDE SEQUENCE [LARGE SCALE GENOMIC DNA]</scope>
    <source>
        <strain evidence="3">PI11</strain>
    </source>
</reference>
<name>A0A2G5FV20_9PSED</name>
<evidence type="ECO:0000313" key="2">
    <source>
        <dbReference type="EMBL" id="PIA71712.1"/>
    </source>
</evidence>
<dbReference type="RefSeq" id="WP_099522267.1">
    <property type="nucleotide sequence ID" value="NZ_NIQU01000001.1"/>
</dbReference>
<dbReference type="Proteomes" id="UP000229504">
    <property type="component" value="Unassembled WGS sequence"/>
</dbReference>
<dbReference type="AlphaFoldDB" id="A0A2G5FV20"/>
<evidence type="ECO:0000313" key="3">
    <source>
        <dbReference type="Proteomes" id="UP000229504"/>
    </source>
</evidence>
<dbReference type="InterPro" id="IPR009241">
    <property type="entry name" value="HigB-like"/>
</dbReference>
<feature type="region of interest" description="Disordered" evidence="1">
    <location>
        <begin position="38"/>
        <end position="60"/>
    </location>
</feature>